<dbReference type="PANTHER" id="PTHR43798">
    <property type="entry name" value="MONOACYLGLYCEROL LIPASE"/>
    <property type="match status" value="1"/>
</dbReference>
<feature type="compositionally biased region" description="Polar residues" evidence="1">
    <location>
        <begin position="160"/>
        <end position="169"/>
    </location>
</feature>
<dbReference type="InterPro" id="IPR000073">
    <property type="entry name" value="AB_hydrolase_1"/>
</dbReference>
<dbReference type="GeneID" id="37220785"/>
<dbReference type="InterPro" id="IPR050266">
    <property type="entry name" value="AB_hydrolase_sf"/>
</dbReference>
<dbReference type="InterPro" id="IPR029058">
    <property type="entry name" value="AB_hydrolase_fold"/>
</dbReference>
<dbReference type="GO" id="GO:0046464">
    <property type="term" value="P:acylglycerol catabolic process"/>
    <property type="evidence" value="ECO:0007669"/>
    <property type="project" value="TreeGrafter"/>
</dbReference>
<dbReference type="STRING" id="1448316.A0A395GXW8"/>
<dbReference type="SUPFAM" id="SSF53474">
    <property type="entry name" value="alpha/beta-Hydrolases"/>
    <property type="match status" value="1"/>
</dbReference>
<sequence>PPNAPLIIVEPGMGDSHLSWKHLQQLITTAGLAQVLLYDRAGLGRSDSPSTSPSTPRTATTMAHELDLLLTAANIPGPYIIVTHSYGGIIAREFLALREPDIAGMVFVDAEQEDTSLVMDVPWETLHSLLGEMDYYSIVALDTEHVFSNTDWEEIKAESSRPSTKNTSDLEGAESKSSCAALREKQQLQKRVLGRKPVGVLKGNSVRDYQRIYEAVVTAGRGTEAERALMRGVIERLRTKEEGLQRGVLELSEVRRFEVVETGHNVQLTRPESIMEMVRWVLERCNGGY</sequence>
<organism evidence="3 4">
    <name type="scientific">Aspergillus ibericus CBS 121593</name>
    <dbReference type="NCBI Taxonomy" id="1448316"/>
    <lineage>
        <taxon>Eukaryota</taxon>
        <taxon>Fungi</taxon>
        <taxon>Dikarya</taxon>
        <taxon>Ascomycota</taxon>
        <taxon>Pezizomycotina</taxon>
        <taxon>Eurotiomycetes</taxon>
        <taxon>Eurotiomycetidae</taxon>
        <taxon>Eurotiales</taxon>
        <taxon>Aspergillaceae</taxon>
        <taxon>Aspergillus</taxon>
        <taxon>Aspergillus subgen. Circumdati</taxon>
    </lineage>
</organism>
<dbReference type="GO" id="GO:0047372">
    <property type="term" value="F:monoacylglycerol lipase activity"/>
    <property type="evidence" value="ECO:0007669"/>
    <property type="project" value="TreeGrafter"/>
</dbReference>
<dbReference type="VEuPathDB" id="FungiDB:BO80DRAFT_359215"/>
<dbReference type="Pfam" id="PF12697">
    <property type="entry name" value="Abhydrolase_6"/>
    <property type="match status" value="1"/>
</dbReference>
<dbReference type="Proteomes" id="UP000249402">
    <property type="component" value="Unassembled WGS sequence"/>
</dbReference>
<evidence type="ECO:0000259" key="2">
    <source>
        <dbReference type="Pfam" id="PF12697"/>
    </source>
</evidence>
<dbReference type="GO" id="GO:0016020">
    <property type="term" value="C:membrane"/>
    <property type="evidence" value="ECO:0007669"/>
    <property type="project" value="TreeGrafter"/>
</dbReference>
<gene>
    <name evidence="3" type="ORF">BO80DRAFT_359215</name>
</gene>
<dbReference type="OrthoDB" id="294702at2759"/>
<dbReference type="AlphaFoldDB" id="A0A395GXW8"/>
<dbReference type="Gene3D" id="3.40.50.1820">
    <property type="entry name" value="alpha/beta hydrolase"/>
    <property type="match status" value="1"/>
</dbReference>
<dbReference type="EMBL" id="KZ824446">
    <property type="protein sequence ID" value="RAK99537.1"/>
    <property type="molecule type" value="Genomic_DNA"/>
</dbReference>
<keyword evidence="3" id="KW-0378">Hydrolase</keyword>
<keyword evidence="4" id="KW-1185">Reference proteome</keyword>
<name>A0A395GXW8_9EURO</name>
<evidence type="ECO:0000313" key="3">
    <source>
        <dbReference type="EMBL" id="RAK99537.1"/>
    </source>
</evidence>
<evidence type="ECO:0000256" key="1">
    <source>
        <dbReference type="SAM" id="MobiDB-lite"/>
    </source>
</evidence>
<accession>A0A395GXW8</accession>
<proteinExistence type="predicted"/>
<dbReference type="RefSeq" id="XP_025573865.1">
    <property type="nucleotide sequence ID" value="XM_025715920.1"/>
</dbReference>
<dbReference type="PANTHER" id="PTHR43798:SF33">
    <property type="entry name" value="HYDROLASE, PUTATIVE (AFU_ORTHOLOGUE AFUA_2G14860)-RELATED"/>
    <property type="match status" value="1"/>
</dbReference>
<feature type="non-terminal residue" evidence="3">
    <location>
        <position position="1"/>
    </location>
</feature>
<evidence type="ECO:0000313" key="4">
    <source>
        <dbReference type="Proteomes" id="UP000249402"/>
    </source>
</evidence>
<feature type="region of interest" description="Disordered" evidence="1">
    <location>
        <begin position="157"/>
        <end position="178"/>
    </location>
</feature>
<reference evidence="3 4" key="1">
    <citation type="submission" date="2018-02" db="EMBL/GenBank/DDBJ databases">
        <title>The genomes of Aspergillus section Nigri reveals drivers in fungal speciation.</title>
        <authorList>
            <consortium name="DOE Joint Genome Institute"/>
            <person name="Vesth T.C."/>
            <person name="Nybo J."/>
            <person name="Theobald S."/>
            <person name="Brandl J."/>
            <person name="Frisvad J.C."/>
            <person name="Nielsen K.F."/>
            <person name="Lyhne E.K."/>
            <person name="Kogle M.E."/>
            <person name="Kuo A."/>
            <person name="Riley R."/>
            <person name="Clum A."/>
            <person name="Nolan M."/>
            <person name="Lipzen A."/>
            <person name="Salamov A."/>
            <person name="Henrissat B."/>
            <person name="Wiebenga A."/>
            <person name="De vries R.P."/>
            <person name="Grigoriev I.V."/>
            <person name="Mortensen U.H."/>
            <person name="Andersen M.R."/>
            <person name="Baker S.E."/>
        </authorList>
    </citation>
    <scope>NUCLEOTIDE SEQUENCE [LARGE SCALE GENOMIC DNA]</scope>
    <source>
        <strain evidence="3 4">CBS 121593</strain>
    </source>
</reference>
<protein>
    <submittedName>
        <fullName evidence="3">Alpha/beta-hydrolase</fullName>
    </submittedName>
</protein>
<feature type="domain" description="AB hydrolase-1" evidence="2">
    <location>
        <begin position="11"/>
        <end position="272"/>
    </location>
</feature>